<sequence>MGTKGGPGKIQHQHRTPSSHLNHLFLCLVLGGCVGIKVHQTPPALIKKPGDKVQLVCTHNLSEYRVILWYQQAAGQTDMKYIGHVNYKDVTMEESYKQNFNISGDLSTSDTKNVSLVFKPTGAQDSAVYYCAASVAQ</sequence>
<dbReference type="PANTHER" id="PTHR23268:SF102">
    <property type="entry name" value="IMMUNOGLOBULIN V-SET DOMAIN-CONTAINING PROTEIN"/>
    <property type="match status" value="1"/>
</dbReference>
<protein>
    <recommendedName>
        <fullName evidence="4">Ig-like domain-containing protein</fullName>
    </recommendedName>
</protein>
<dbReference type="InterPro" id="IPR013783">
    <property type="entry name" value="Ig-like_fold"/>
</dbReference>
<evidence type="ECO:0000256" key="3">
    <source>
        <dbReference type="SAM" id="SignalP"/>
    </source>
</evidence>
<dbReference type="PROSITE" id="PS51257">
    <property type="entry name" value="PROKAR_LIPOPROTEIN"/>
    <property type="match status" value="1"/>
</dbReference>
<dbReference type="InterPro" id="IPR036179">
    <property type="entry name" value="Ig-like_dom_sf"/>
</dbReference>
<dbReference type="GO" id="GO:0002376">
    <property type="term" value="P:immune system process"/>
    <property type="evidence" value="ECO:0007669"/>
    <property type="project" value="UniProtKB-KW"/>
</dbReference>
<organism evidence="5 6">
    <name type="scientific">Amphilophus citrinellus</name>
    <name type="common">Midas cichlid</name>
    <name type="synonym">Cichlasoma citrinellum</name>
    <dbReference type="NCBI Taxonomy" id="61819"/>
    <lineage>
        <taxon>Eukaryota</taxon>
        <taxon>Metazoa</taxon>
        <taxon>Chordata</taxon>
        <taxon>Craniata</taxon>
        <taxon>Vertebrata</taxon>
        <taxon>Euteleostomi</taxon>
        <taxon>Actinopterygii</taxon>
        <taxon>Neopterygii</taxon>
        <taxon>Teleostei</taxon>
        <taxon>Neoteleostei</taxon>
        <taxon>Acanthomorphata</taxon>
        <taxon>Ovalentaria</taxon>
        <taxon>Cichlomorphae</taxon>
        <taxon>Cichliformes</taxon>
        <taxon>Cichlidae</taxon>
        <taxon>New World cichlids</taxon>
        <taxon>Cichlasomatinae</taxon>
        <taxon>Heroini</taxon>
        <taxon>Amphilophus</taxon>
    </lineage>
</organism>
<proteinExistence type="predicted"/>
<feature type="domain" description="Ig-like" evidence="4">
    <location>
        <begin position="36"/>
        <end position="137"/>
    </location>
</feature>
<dbReference type="InterPro" id="IPR007110">
    <property type="entry name" value="Ig-like_dom"/>
</dbReference>
<keyword evidence="1 3" id="KW-0732">Signal</keyword>
<accession>A0A3Q0T482</accession>
<reference evidence="5" key="2">
    <citation type="submission" date="2025-09" db="UniProtKB">
        <authorList>
            <consortium name="Ensembl"/>
        </authorList>
    </citation>
    <scope>IDENTIFICATION</scope>
</reference>
<evidence type="ECO:0000256" key="1">
    <source>
        <dbReference type="ARBA" id="ARBA00022729"/>
    </source>
</evidence>
<dbReference type="Pfam" id="PF07686">
    <property type="entry name" value="V-set"/>
    <property type="match status" value="1"/>
</dbReference>
<feature type="signal peptide" evidence="3">
    <location>
        <begin position="1"/>
        <end position="35"/>
    </location>
</feature>
<keyword evidence="2" id="KW-0391">Immunity</keyword>
<dbReference type="InterPro" id="IPR013106">
    <property type="entry name" value="Ig_V-set"/>
</dbReference>
<feature type="chain" id="PRO_5018586571" description="Ig-like domain-containing protein" evidence="3">
    <location>
        <begin position="36"/>
        <end position="137"/>
    </location>
</feature>
<evidence type="ECO:0000313" key="6">
    <source>
        <dbReference type="Proteomes" id="UP000261340"/>
    </source>
</evidence>
<dbReference type="InterPro" id="IPR050413">
    <property type="entry name" value="TCR_beta_variable"/>
</dbReference>
<reference evidence="5" key="1">
    <citation type="submission" date="2025-08" db="UniProtKB">
        <authorList>
            <consortium name="Ensembl"/>
        </authorList>
    </citation>
    <scope>IDENTIFICATION</scope>
</reference>
<dbReference type="GO" id="GO:0005886">
    <property type="term" value="C:plasma membrane"/>
    <property type="evidence" value="ECO:0007669"/>
    <property type="project" value="TreeGrafter"/>
</dbReference>
<dbReference type="PROSITE" id="PS50835">
    <property type="entry name" value="IG_LIKE"/>
    <property type="match status" value="1"/>
</dbReference>
<dbReference type="Gene3D" id="2.60.40.10">
    <property type="entry name" value="Immunoglobulins"/>
    <property type="match status" value="1"/>
</dbReference>
<dbReference type="Ensembl" id="ENSACIT00000027653.1">
    <property type="protein sequence ID" value="ENSACIP00000026945.1"/>
    <property type="gene ID" value="ENSACIG00000020876.1"/>
</dbReference>
<dbReference type="STRING" id="61819.ENSACIP00000026945"/>
<evidence type="ECO:0000313" key="5">
    <source>
        <dbReference type="Ensembl" id="ENSACIP00000026945.1"/>
    </source>
</evidence>
<evidence type="ECO:0000259" key="4">
    <source>
        <dbReference type="PROSITE" id="PS50835"/>
    </source>
</evidence>
<dbReference type="GO" id="GO:0007166">
    <property type="term" value="P:cell surface receptor signaling pathway"/>
    <property type="evidence" value="ECO:0007669"/>
    <property type="project" value="TreeGrafter"/>
</dbReference>
<dbReference type="SUPFAM" id="SSF48726">
    <property type="entry name" value="Immunoglobulin"/>
    <property type="match status" value="1"/>
</dbReference>
<dbReference type="PANTHER" id="PTHR23268">
    <property type="entry name" value="T-CELL RECEPTOR BETA CHAIN"/>
    <property type="match status" value="1"/>
</dbReference>
<evidence type="ECO:0000256" key="2">
    <source>
        <dbReference type="ARBA" id="ARBA00022859"/>
    </source>
</evidence>
<name>A0A3Q0T482_AMPCI</name>
<dbReference type="GeneTree" id="ENSGT00980000199071"/>
<dbReference type="OMA" id="CTHNLSE"/>
<dbReference type="AlphaFoldDB" id="A0A3Q0T482"/>
<keyword evidence="6" id="KW-1185">Reference proteome</keyword>
<dbReference type="Proteomes" id="UP000261340">
    <property type="component" value="Unplaced"/>
</dbReference>